<dbReference type="InterPro" id="IPR006699">
    <property type="entry name" value="GlpP"/>
</dbReference>
<protein>
    <recommendedName>
        <fullName evidence="1">Glycerol uptake operon antiterminator regulatory protein</fullName>
    </recommendedName>
</protein>
<comment type="caution">
    <text evidence="2">The sequence shown here is derived from an EMBL/GenBank/DDBJ whole genome shotgun (WGS) entry which is preliminary data.</text>
</comment>
<comment type="function">
    <text evidence="1">Regulates expression of the glpD operon. In the presence of glycerol 3-phosphate (G3P) causes antitermination of transcription of glpD at the inverted repeat of the leader region to enhance its transcription. Binds and stabilizes glpD leader mRNA.</text>
</comment>
<keyword evidence="3" id="KW-1185">Reference proteome</keyword>
<proteinExistence type="predicted"/>
<dbReference type="Pfam" id="PF04309">
    <property type="entry name" value="G3P_antiterm"/>
    <property type="match status" value="1"/>
</dbReference>
<accession>A0A0V8JNV3</accession>
<dbReference type="GO" id="GO:0003723">
    <property type="term" value="F:RNA binding"/>
    <property type="evidence" value="ECO:0007669"/>
    <property type="project" value="UniProtKB-KW"/>
</dbReference>
<dbReference type="GO" id="GO:0006355">
    <property type="term" value="P:regulation of DNA-templated transcription"/>
    <property type="evidence" value="ECO:0007669"/>
    <property type="project" value="InterPro"/>
</dbReference>
<evidence type="ECO:0000256" key="1">
    <source>
        <dbReference type="PIRNR" id="PIRNR016897"/>
    </source>
</evidence>
<dbReference type="InterPro" id="IPR013785">
    <property type="entry name" value="Aldolase_TIM"/>
</dbReference>
<sequence length="195" mass="22063">MDRINEFEFYLNRDRMIASVKTPKSLELFLESEVKAAFLLTGNISVIKRYVELLKEHDRFVFLHLEKIKGISYDKEGLKFIAKFVKPTGIVTTKSSLIQLAKKEGLIAIQRLFLVDTDAVANGLKVVEEIQPDALEIMPALIPEMIEKLKVKTSCPLITGGLIQNQRHIDQALQSGAVAVSTGRNWLWKTQNSHE</sequence>
<dbReference type="PANTHER" id="PTHR35787">
    <property type="entry name" value="GLYCEROL UPTAKE OPERON ANTITERMINATOR REGULATORY PROTEIN"/>
    <property type="match status" value="1"/>
</dbReference>
<evidence type="ECO:0000313" key="3">
    <source>
        <dbReference type="Proteomes" id="UP000053681"/>
    </source>
</evidence>
<evidence type="ECO:0000313" key="2">
    <source>
        <dbReference type="EMBL" id="KSU88729.1"/>
    </source>
</evidence>
<dbReference type="AlphaFoldDB" id="A0A0V8JNV3"/>
<dbReference type="GO" id="GO:0006071">
    <property type="term" value="P:glycerol metabolic process"/>
    <property type="evidence" value="ECO:0007669"/>
    <property type="project" value="UniProtKB-UniRule"/>
</dbReference>
<reference evidence="2 3" key="1">
    <citation type="submission" date="2015-11" db="EMBL/GenBank/DDBJ databases">
        <title>Bacillus caseinolyticus sp nov.</title>
        <authorList>
            <person name="Dastager S.G."/>
            <person name="Mawlankar R."/>
        </authorList>
    </citation>
    <scope>NUCLEOTIDE SEQUENCE [LARGE SCALE GENOMIC DNA]</scope>
    <source>
        <strain evidence="2 3">SGD-V-76</strain>
    </source>
</reference>
<organism evidence="2 3">
    <name type="scientific">Priestia veravalensis</name>
    <dbReference type="NCBI Taxonomy" id="1414648"/>
    <lineage>
        <taxon>Bacteria</taxon>
        <taxon>Bacillati</taxon>
        <taxon>Bacillota</taxon>
        <taxon>Bacilli</taxon>
        <taxon>Bacillales</taxon>
        <taxon>Bacillaceae</taxon>
        <taxon>Priestia</taxon>
    </lineage>
</organism>
<dbReference type="RefSeq" id="WP_025908478.1">
    <property type="nucleotide sequence ID" value="NZ_KQ758635.1"/>
</dbReference>
<dbReference type="EMBL" id="LNQP01000016">
    <property type="protein sequence ID" value="KSU88729.1"/>
    <property type="molecule type" value="Genomic_DNA"/>
</dbReference>
<keyword evidence="1" id="KW-0319">Glycerol metabolism</keyword>
<dbReference type="PANTHER" id="PTHR35787:SF1">
    <property type="entry name" value="GLYCEROL UPTAKE OPERON ANTITERMINATOR REGULATORY PROTEIN"/>
    <property type="match status" value="1"/>
</dbReference>
<keyword evidence="1" id="KW-0805">Transcription regulation</keyword>
<gene>
    <name evidence="2" type="ORF">AS180_06190</name>
</gene>
<dbReference type="Gene3D" id="3.20.20.70">
    <property type="entry name" value="Aldolase class I"/>
    <property type="match status" value="1"/>
</dbReference>
<dbReference type="Proteomes" id="UP000053681">
    <property type="component" value="Unassembled WGS sequence"/>
</dbReference>
<dbReference type="PIRSF" id="PIRSF016897">
    <property type="entry name" value="GlpP"/>
    <property type="match status" value="1"/>
</dbReference>
<name>A0A0V8JNV3_9BACI</name>
<dbReference type="SUPFAM" id="SSF110391">
    <property type="entry name" value="GlpP-like"/>
    <property type="match status" value="1"/>
</dbReference>
<keyword evidence="1" id="KW-0694">RNA-binding</keyword>
<keyword evidence="1" id="KW-0804">Transcription</keyword>